<proteinExistence type="predicted"/>
<organism evidence="1 2">
    <name type="scientific">Streptomyces chartreusis NRRL 3882</name>
    <dbReference type="NCBI Taxonomy" id="1079985"/>
    <lineage>
        <taxon>Bacteria</taxon>
        <taxon>Bacillati</taxon>
        <taxon>Actinomycetota</taxon>
        <taxon>Actinomycetes</taxon>
        <taxon>Kitasatosporales</taxon>
        <taxon>Streptomycetaceae</taxon>
        <taxon>Streptomyces</taxon>
    </lineage>
</organism>
<name>A0A2N9BLS8_STRCX</name>
<protein>
    <submittedName>
        <fullName evidence="1">Uncharacterized protein</fullName>
    </submittedName>
</protein>
<evidence type="ECO:0000313" key="1">
    <source>
        <dbReference type="EMBL" id="SOR84319.1"/>
    </source>
</evidence>
<accession>A0A2N9BLS8</accession>
<gene>
    <name evidence="1" type="ORF">SCNRRL3882_7764</name>
</gene>
<reference evidence="2" key="1">
    <citation type="submission" date="2017-11" db="EMBL/GenBank/DDBJ databases">
        <authorList>
            <person name="Wibberg D."/>
        </authorList>
    </citation>
    <scope>NUCLEOTIDE SEQUENCE [LARGE SCALE GENOMIC DNA]</scope>
</reference>
<keyword evidence="2" id="KW-1185">Reference proteome</keyword>
<dbReference type="Proteomes" id="UP000235464">
    <property type="component" value="Chromosome I"/>
</dbReference>
<dbReference type="EMBL" id="LT963352">
    <property type="protein sequence ID" value="SOR84319.1"/>
    <property type="molecule type" value="Genomic_DNA"/>
</dbReference>
<sequence length="61" mass="6317">MVCSGLGRRSPRLWGVIGLAEDTVQFPTRYADLPVAKGGWTAHRALSTASATGTGGCLSPD</sequence>
<evidence type="ECO:0000313" key="2">
    <source>
        <dbReference type="Proteomes" id="UP000235464"/>
    </source>
</evidence>
<dbReference type="AlphaFoldDB" id="A0A2N9BLS8"/>